<accession>A0ABU9G596</accession>
<comment type="caution">
    <text evidence="6">The sequence shown here is derived from an EMBL/GenBank/DDBJ whole genome shotgun (WGS) entry which is preliminary data.</text>
</comment>
<feature type="domain" description="Formyl transferase N-terminal" evidence="5">
    <location>
        <begin position="87"/>
        <end position="263"/>
    </location>
</feature>
<dbReference type="InterPro" id="IPR044074">
    <property type="entry name" value="PurU_ACT"/>
</dbReference>
<dbReference type="EC" id="3.5.1.10" evidence="3 4"/>
<dbReference type="PANTHER" id="PTHR42706:SF1">
    <property type="entry name" value="FORMYLTETRAHYDROFOLATE DEFORMYLASE 2, MITOCHONDRIAL"/>
    <property type="match status" value="1"/>
</dbReference>
<dbReference type="SUPFAM" id="SSF55021">
    <property type="entry name" value="ACT-like"/>
    <property type="match status" value="1"/>
</dbReference>
<evidence type="ECO:0000259" key="5">
    <source>
        <dbReference type="Pfam" id="PF00551"/>
    </source>
</evidence>
<dbReference type="CDD" id="cd04875">
    <property type="entry name" value="ACT_F4HF-DF"/>
    <property type="match status" value="1"/>
</dbReference>
<comment type="function">
    <text evidence="3">Catalyzes the hydrolysis of 10-formyltetrahydrofolate (formyl-FH4) to formate and tetrahydrofolate (FH4).</text>
</comment>
<dbReference type="HAMAP" id="MF_01927">
    <property type="entry name" value="PurU"/>
    <property type="match status" value="1"/>
</dbReference>
<dbReference type="Pfam" id="PF00551">
    <property type="entry name" value="Formyl_trans_N"/>
    <property type="match status" value="1"/>
</dbReference>
<dbReference type="InterPro" id="IPR004810">
    <property type="entry name" value="PurU"/>
</dbReference>
<gene>
    <name evidence="3 6" type="primary">purU</name>
    <name evidence="6" type="ORF">V6242_10920</name>
</gene>
<evidence type="ECO:0000256" key="1">
    <source>
        <dbReference type="ARBA" id="ARBA00022563"/>
    </source>
</evidence>
<evidence type="ECO:0000256" key="4">
    <source>
        <dbReference type="NCBIfam" id="TIGR00655"/>
    </source>
</evidence>
<evidence type="ECO:0000256" key="2">
    <source>
        <dbReference type="ARBA" id="ARBA00022801"/>
    </source>
</evidence>
<dbReference type="PANTHER" id="PTHR42706">
    <property type="entry name" value="FORMYLTETRAHYDROFOLATE DEFORMYLASE"/>
    <property type="match status" value="1"/>
</dbReference>
<feature type="active site" evidence="3">
    <location>
        <position position="226"/>
    </location>
</feature>
<proteinExistence type="inferred from homology"/>
<comment type="similarity">
    <text evidence="3">Belongs to the PurU family.</text>
</comment>
<reference evidence="6 7" key="1">
    <citation type="submission" date="2024-02" db="EMBL/GenBank/DDBJ databases">
        <title>Bacteria isolated from the canopy kelp, Nereocystis luetkeana.</title>
        <authorList>
            <person name="Pfister C.A."/>
            <person name="Younker I.T."/>
            <person name="Light S.H."/>
        </authorList>
    </citation>
    <scope>NUCLEOTIDE SEQUENCE [LARGE SCALE GENOMIC DNA]</scope>
    <source>
        <strain evidence="6 7">TI.4.07</strain>
    </source>
</reference>
<dbReference type="EMBL" id="JBAKAR010000008">
    <property type="protein sequence ID" value="MEL0613657.1"/>
    <property type="molecule type" value="Genomic_DNA"/>
</dbReference>
<keyword evidence="7" id="KW-1185">Reference proteome</keyword>
<keyword evidence="1 3" id="KW-0554">One-carbon metabolism</keyword>
<dbReference type="Gene3D" id="3.40.50.170">
    <property type="entry name" value="Formyl transferase, N-terminal domain"/>
    <property type="match status" value="1"/>
</dbReference>
<keyword evidence="3" id="KW-0658">Purine biosynthesis</keyword>
<evidence type="ECO:0000256" key="3">
    <source>
        <dbReference type="HAMAP-Rule" id="MF_01927"/>
    </source>
</evidence>
<evidence type="ECO:0000313" key="7">
    <source>
        <dbReference type="Proteomes" id="UP001379949"/>
    </source>
</evidence>
<dbReference type="InterPro" id="IPR041729">
    <property type="entry name" value="Formyl-FH4-Hydrolase_C"/>
</dbReference>
<dbReference type="CDD" id="cd08648">
    <property type="entry name" value="FMT_core_Formyl-FH4-Hydrolase_C"/>
    <property type="match status" value="1"/>
</dbReference>
<dbReference type="NCBIfam" id="TIGR00655">
    <property type="entry name" value="PurU"/>
    <property type="match status" value="1"/>
</dbReference>
<dbReference type="InterPro" id="IPR036477">
    <property type="entry name" value="Formyl_transf_N_sf"/>
</dbReference>
<dbReference type="InterPro" id="IPR045865">
    <property type="entry name" value="ACT-like_dom_sf"/>
</dbReference>
<dbReference type="SUPFAM" id="SSF53328">
    <property type="entry name" value="Formyltransferase"/>
    <property type="match status" value="1"/>
</dbReference>
<evidence type="ECO:0000313" key="6">
    <source>
        <dbReference type="EMBL" id="MEL0613657.1"/>
    </source>
</evidence>
<dbReference type="Proteomes" id="UP001379949">
    <property type="component" value="Unassembled WGS sequence"/>
</dbReference>
<comment type="pathway">
    <text evidence="3">Purine metabolism; IMP biosynthesis via de novo pathway; formate from 10-formyl-5,6,7,8-tetrahydrofolate: step 1/1.</text>
</comment>
<keyword evidence="2 3" id="KW-0378">Hydrolase</keyword>
<comment type="catalytic activity">
    <reaction evidence="3">
        <text>(6R)-10-formyltetrahydrofolate + H2O = (6S)-5,6,7,8-tetrahydrofolate + formate + H(+)</text>
        <dbReference type="Rhea" id="RHEA:19833"/>
        <dbReference type="ChEBI" id="CHEBI:15377"/>
        <dbReference type="ChEBI" id="CHEBI:15378"/>
        <dbReference type="ChEBI" id="CHEBI:15740"/>
        <dbReference type="ChEBI" id="CHEBI:57453"/>
        <dbReference type="ChEBI" id="CHEBI:195366"/>
        <dbReference type="EC" id="3.5.1.10"/>
    </reaction>
</comment>
<name>A0ABU9G596_9GAMM</name>
<dbReference type="Gene3D" id="3.30.70.260">
    <property type="match status" value="1"/>
</dbReference>
<dbReference type="InterPro" id="IPR002376">
    <property type="entry name" value="Formyl_transf_N"/>
</dbReference>
<dbReference type="PRINTS" id="PR01575">
    <property type="entry name" value="FFH4HYDRLASE"/>
</dbReference>
<dbReference type="PIRSF" id="PIRSF036480">
    <property type="entry name" value="FormyFH4_hydr"/>
    <property type="match status" value="1"/>
</dbReference>
<protein>
    <recommendedName>
        <fullName evidence="3 4">Formyltetrahydrofolate deformylase</fullName>
        <ecNumber evidence="3 4">3.5.1.10</ecNumber>
    </recommendedName>
    <alternativeName>
        <fullName evidence="3">Formyl-FH(4) hydrolase</fullName>
    </alternativeName>
</protein>
<dbReference type="RefSeq" id="WP_341564895.1">
    <property type="nucleotide sequence ID" value="NZ_JBAKAQ010000006.1"/>
</dbReference>
<organism evidence="6 7">
    <name type="scientific">Marinomonas arenicola</name>
    <dbReference type="NCBI Taxonomy" id="569601"/>
    <lineage>
        <taxon>Bacteria</taxon>
        <taxon>Pseudomonadati</taxon>
        <taxon>Pseudomonadota</taxon>
        <taxon>Gammaproteobacteria</taxon>
        <taxon>Oceanospirillales</taxon>
        <taxon>Oceanospirillaceae</taxon>
        <taxon>Marinomonas</taxon>
    </lineage>
</organism>
<dbReference type="NCBIfam" id="NF004684">
    <property type="entry name" value="PRK06027.1"/>
    <property type="match status" value="1"/>
</dbReference>
<dbReference type="GO" id="GO:0008864">
    <property type="term" value="F:formyltetrahydrofolate deformylase activity"/>
    <property type="evidence" value="ECO:0007669"/>
    <property type="project" value="UniProtKB-EC"/>
</dbReference>
<sequence>MKKFVLNLVCNDNTGIISAVTSFVTESGGNIIESGQHVDLDDKRFFMRLCFEINETVTLETFKMDFEARLSYPEMVWDVYDLSVKPRVMIMVSQLGHCLNDLLYRYSIDQLPMELVSIASNHERYKSRVEHEGLDFHYLPITAETKPEQEAELLKLIAEQSIDLVILARYMQVLSDNLCQKMSGKIINIHHSFLPSFKGGRPYHQARDKGVKLIGATAHYVTADLDEGPIIEQDVKRVDHAVSASDMVAIGRDTESQVLAKAVKLQLERRILLHGHRTVIFQ</sequence>